<feature type="transmembrane region" description="Helical" evidence="6">
    <location>
        <begin position="6"/>
        <end position="22"/>
    </location>
</feature>
<dbReference type="Pfam" id="PF04193">
    <property type="entry name" value="PQ-loop"/>
    <property type="match status" value="2"/>
</dbReference>
<evidence type="ECO:0000313" key="8">
    <source>
        <dbReference type="Proteomes" id="UP001498398"/>
    </source>
</evidence>
<keyword evidence="8" id="KW-1185">Reference proteome</keyword>
<accession>A0ABR1JTR2</accession>
<evidence type="ECO:0000256" key="6">
    <source>
        <dbReference type="SAM" id="Phobius"/>
    </source>
</evidence>
<evidence type="ECO:0000313" key="7">
    <source>
        <dbReference type="EMBL" id="KAK7467206.1"/>
    </source>
</evidence>
<evidence type="ECO:0000256" key="4">
    <source>
        <dbReference type="ARBA" id="ARBA00023136"/>
    </source>
</evidence>
<evidence type="ECO:0000256" key="2">
    <source>
        <dbReference type="ARBA" id="ARBA00022692"/>
    </source>
</evidence>
<dbReference type="EMBL" id="JBANRG010000004">
    <property type="protein sequence ID" value="KAK7467206.1"/>
    <property type="molecule type" value="Genomic_DNA"/>
</dbReference>
<feature type="region of interest" description="Disordered" evidence="5">
    <location>
        <begin position="144"/>
        <end position="175"/>
    </location>
</feature>
<keyword evidence="4 6" id="KW-0472">Membrane</keyword>
<feature type="transmembrane region" description="Helical" evidence="6">
    <location>
        <begin position="401"/>
        <end position="420"/>
    </location>
</feature>
<proteinExistence type="predicted"/>
<evidence type="ECO:0008006" key="9">
    <source>
        <dbReference type="Google" id="ProtNLM"/>
    </source>
</evidence>
<dbReference type="InterPro" id="IPR006603">
    <property type="entry name" value="PQ-loop_rpt"/>
</dbReference>
<comment type="subcellular location">
    <subcellularLocation>
        <location evidence="1">Membrane</location>
        <topology evidence="1">Multi-pass membrane protein</topology>
    </subcellularLocation>
</comment>
<sequence>MATLTTFSLLFGYTSIACWLGAQFPQVVENIKRQSCEGLALPFLANWLLGDISNLIGCILTHQLPFQTWLATYFVCVDMALFCQYFYYQRVNPQPYGHPKRTATSTSRRLSVTDRAPRYRTLSAVAANVAAAAALAAEHDELHGPRHSKLYGSQDRFTQGSGSRVSRDTTGEEEGQAALADSFISEGGLTIGRKQVSWSVERNSRRGGSVGRYSANPHNAFSSHHHVPTSGTETFSSRGRTLQREAPFNTDTLLSSTVRRASKASRQGSGMVFLSVFAMFSLGTVARFRSSDDSLAHVGKVLSVRPIASALEPIYKPDISLDLAARHAIRSEQSHVPPEEGIAHISIPTPDLPELTASDSASERVLGRFFAWLCTTLYLTSRLPQIWKNYVRKSVEGLSMYLFVFAFLGNLFYVASILTAPEVFLPPPASTNFLKESIPYLLGSSGTLVFDITIVTQSFIYRPHPPHRGTRHSRNRTTEEEAALLADDSNRTGHDEESYVHTSGRT</sequence>
<dbReference type="SMART" id="SM00679">
    <property type="entry name" value="CTNS"/>
    <property type="match status" value="2"/>
</dbReference>
<feature type="transmembrane region" description="Helical" evidence="6">
    <location>
        <begin position="440"/>
        <end position="461"/>
    </location>
</feature>
<organism evidence="7 8">
    <name type="scientific">Marasmiellus scandens</name>
    <dbReference type="NCBI Taxonomy" id="2682957"/>
    <lineage>
        <taxon>Eukaryota</taxon>
        <taxon>Fungi</taxon>
        <taxon>Dikarya</taxon>
        <taxon>Basidiomycota</taxon>
        <taxon>Agaricomycotina</taxon>
        <taxon>Agaricomycetes</taxon>
        <taxon>Agaricomycetidae</taxon>
        <taxon>Agaricales</taxon>
        <taxon>Marasmiineae</taxon>
        <taxon>Omphalotaceae</taxon>
        <taxon>Marasmiellus</taxon>
    </lineage>
</organism>
<feature type="transmembrane region" description="Helical" evidence="6">
    <location>
        <begin position="70"/>
        <end position="88"/>
    </location>
</feature>
<dbReference type="InterPro" id="IPR051415">
    <property type="entry name" value="LAAT-1"/>
</dbReference>
<evidence type="ECO:0000256" key="1">
    <source>
        <dbReference type="ARBA" id="ARBA00004141"/>
    </source>
</evidence>
<comment type="caution">
    <text evidence="7">The sequence shown here is derived from an EMBL/GenBank/DDBJ whole genome shotgun (WGS) entry which is preliminary data.</text>
</comment>
<protein>
    <recommendedName>
        <fullName evidence="9">Vacuolar membrane PQ loop repeat protein</fullName>
    </recommendedName>
</protein>
<dbReference type="Gene3D" id="1.20.1280.290">
    <property type="match status" value="2"/>
</dbReference>
<dbReference type="PANTHER" id="PTHR16201">
    <property type="entry name" value="SEVEN TRANSMEMBRANE PROTEIN 1-RELATED"/>
    <property type="match status" value="1"/>
</dbReference>
<feature type="compositionally biased region" description="Basic residues" evidence="5">
    <location>
        <begin position="464"/>
        <end position="475"/>
    </location>
</feature>
<dbReference type="PANTHER" id="PTHR16201:SF34">
    <property type="entry name" value="LYSOSOMAL AMINO ACID TRANSPORTER 1"/>
    <property type="match status" value="1"/>
</dbReference>
<name>A0ABR1JTR2_9AGAR</name>
<evidence type="ECO:0000256" key="3">
    <source>
        <dbReference type="ARBA" id="ARBA00022989"/>
    </source>
</evidence>
<reference evidence="7 8" key="1">
    <citation type="submission" date="2024-01" db="EMBL/GenBank/DDBJ databases">
        <title>A draft genome for the cacao thread blight pathogen Marasmiellus scandens.</title>
        <authorList>
            <person name="Baruah I.K."/>
            <person name="Leung J."/>
            <person name="Bukari Y."/>
            <person name="Amoako-Attah I."/>
            <person name="Meinhardt L.W."/>
            <person name="Bailey B.A."/>
            <person name="Cohen S.P."/>
        </authorList>
    </citation>
    <scope>NUCLEOTIDE SEQUENCE [LARGE SCALE GENOMIC DNA]</scope>
    <source>
        <strain evidence="7 8">GH-19</strain>
    </source>
</reference>
<evidence type="ECO:0000256" key="5">
    <source>
        <dbReference type="SAM" id="MobiDB-lite"/>
    </source>
</evidence>
<dbReference type="Proteomes" id="UP001498398">
    <property type="component" value="Unassembled WGS sequence"/>
</dbReference>
<keyword evidence="3 6" id="KW-1133">Transmembrane helix</keyword>
<feature type="region of interest" description="Disordered" evidence="5">
    <location>
        <begin position="463"/>
        <end position="506"/>
    </location>
</feature>
<keyword evidence="2 6" id="KW-0812">Transmembrane</keyword>
<feature type="compositionally biased region" description="Basic and acidic residues" evidence="5">
    <location>
        <begin position="488"/>
        <end position="499"/>
    </location>
</feature>
<feature type="compositionally biased region" description="Polar residues" evidence="5">
    <location>
        <begin position="155"/>
        <end position="164"/>
    </location>
</feature>
<gene>
    <name evidence="7" type="ORF">VKT23_004264</name>
</gene>